<gene>
    <name evidence="11" type="ORF">FVO59_00735</name>
</gene>
<dbReference type="Gene3D" id="3.40.50.300">
    <property type="entry name" value="P-loop containing nucleotide triphosphate hydrolases"/>
    <property type="match status" value="1"/>
</dbReference>
<keyword evidence="9" id="KW-0472">Membrane</keyword>
<dbReference type="PROSITE" id="PS50893">
    <property type="entry name" value="ABC_TRANSPORTER_2"/>
    <property type="match status" value="1"/>
</dbReference>
<dbReference type="PROSITE" id="PS00211">
    <property type="entry name" value="ABC_TRANSPORTER_1"/>
    <property type="match status" value="1"/>
</dbReference>
<feature type="domain" description="ABC transporter" evidence="10">
    <location>
        <begin position="4"/>
        <end position="242"/>
    </location>
</feature>
<protein>
    <submittedName>
        <fullName evidence="11">ABC transporter ATP-binding protein</fullName>
    </submittedName>
</protein>
<reference evidence="11 12" key="1">
    <citation type="journal article" date="2020" name="Front. Microbiol.">
        <title>Design of Bacterial Strain-Specific qPCR Assays Using NGS Data and Publicly Available Resources and Its Application to Track Biocontrol Strains.</title>
        <authorList>
            <person name="Hernandez I."/>
            <person name="Sant C."/>
            <person name="Martinez R."/>
            <person name="Fernandez C."/>
        </authorList>
    </citation>
    <scope>NUCLEOTIDE SEQUENCE [LARGE SCALE GENOMIC DNA]</scope>
    <source>
        <strain evidence="11 12">B24</strain>
    </source>
</reference>
<keyword evidence="8" id="KW-0406">Ion transport</keyword>
<evidence type="ECO:0000256" key="8">
    <source>
        <dbReference type="ARBA" id="ARBA00023065"/>
    </source>
</evidence>
<dbReference type="SMART" id="SM00382">
    <property type="entry name" value="AAA"/>
    <property type="match status" value="1"/>
</dbReference>
<evidence type="ECO:0000256" key="1">
    <source>
        <dbReference type="ARBA" id="ARBA00004202"/>
    </source>
</evidence>
<evidence type="ECO:0000256" key="3">
    <source>
        <dbReference type="ARBA" id="ARBA00022475"/>
    </source>
</evidence>
<keyword evidence="7" id="KW-0408">Iron</keyword>
<sequence>MTGIRLEAVGLTLAYDGRTVVDSLDLQIPAGGITAVIGPNGCGKSTLLRGLARLLPARSGQVLLDGIPLHELGRRDIARRVSMLPQAPVAPGGLTVLELVARGRHPHQRWYDRFSPEDERIVRAAIAATGLAGSEDRLVDELSGGQRQRAWISMTLAQQTGTMLLDEPTTYLDVAHQLEVLELVRALNVEHGNTVVMVLHDISLAARYSDRVVAMRDGRVVHAGAPADVITPDVLREVFGIRAALVDDPDGGTAHVLPLGLP</sequence>
<name>A0A7D8AJD1_9MICO</name>
<keyword evidence="5" id="KW-0547">Nucleotide-binding</keyword>
<proteinExistence type="predicted"/>
<dbReference type="GO" id="GO:0016887">
    <property type="term" value="F:ATP hydrolysis activity"/>
    <property type="evidence" value="ECO:0007669"/>
    <property type="project" value="InterPro"/>
</dbReference>
<evidence type="ECO:0000256" key="6">
    <source>
        <dbReference type="ARBA" id="ARBA00022840"/>
    </source>
</evidence>
<dbReference type="GO" id="GO:0006826">
    <property type="term" value="P:iron ion transport"/>
    <property type="evidence" value="ECO:0007669"/>
    <property type="project" value="UniProtKB-KW"/>
</dbReference>
<dbReference type="PANTHER" id="PTHR42771">
    <property type="entry name" value="IRON(3+)-HYDROXAMATE IMPORT ATP-BINDING PROTEIN FHUC"/>
    <property type="match status" value="1"/>
</dbReference>
<dbReference type="EMBL" id="CP043732">
    <property type="protein sequence ID" value="QMU95887.1"/>
    <property type="molecule type" value="Genomic_DNA"/>
</dbReference>
<evidence type="ECO:0000259" key="10">
    <source>
        <dbReference type="PROSITE" id="PS50893"/>
    </source>
</evidence>
<dbReference type="Pfam" id="PF00005">
    <property type="entry name" value="ABC_tran"/>
    <property type="match status" value="1"/>
</dbReference>
<dbReference type="AlphaFoldDB" id="A0A7D8AJD1"/>
<dbReference type="RefSeq" id="WP_182253685.1">
    <property type="nucleotide sequence ID" value="NZ_CP043732.1"/>
</dbReference>
<dbReference type="InterPro" id="IPR003439">
    <property type="entry name" value="ABC_transporter-like_ATP-bd"/>
</dbReference>
<dbReference type="GO" id="GO:0005886">
    <property type="term" value="C:plasma membrane"/>
    <property type="evidence" value="ECO:0007669"/>
    <property type="project" value="UniProtKB-SubCell"/>
</dbReference>
<dbReference type="CDD" id="cd03214">
    <property type="entry name" value="ABC_Iron-Siderophores_B12_Hemin"/>
    <property type="match status" value="1"/>
</dbReference>
<evidence type="ECO:0000256" key="7">
    <source>
        <dbReference type="ARBA" id="ARBA00023004"/>
    </source>
</evidence>
<dbReference type="InterPro" id="IPR003593">
    <property type="entry name" value="AAA+_ATPase"/>
</dbReference>
<organism evidence="11 12">
    <name type="scientific">Microbacterium esteraromaticum</name>
    <dbReference type="NCBI Taxonomy" id="57043"/>
    <lineage>
        <taxon>Bacteria</taxon>
        <taxon>Bacillati</taxon>
        <taxon>Actinomycetota</taxon>
        <taxon>Actinomycetes</taxon>
        <taxon>Micrococcales</taxon>
        <taxon>Microbacteriaceae</taxon>
        <taxon>Microbacterium</taxon>
    </lineage>
</organism>
<evidence type="ECO:0000313" key="12">
    <source>
        <dbReference type="Proteomes" id="UP000515708"/>
    </source>
</evidence>
<keyword evidence="4" id="KW-0410">Iron transport</keyword>
<evidence type="ECO:0000256" key="5">
    <source>
        <dbReference type="ARBA" id="ARBA00022741"/>
    </source>
</evidence>
<dbReference type="SUPFAM" id="SSF52540">
    <property type="entry name" value="P-loop containing nucleoside triphosphate hydrolases"/>
    <property type="match status" value="1"/>
</dbReference>
<dbReference type="GO" id="GO:0005524">
    <property type="term" value="F:ATP binding"/>
    <property type="evidence" value="ECO:0007669"/>
    <property type="project" value="UniProtKB-KW"/>
</dbReference>
<dbReference type="FunFam" id="3.40.50.300:FF:000134">
    <property type="entry name" value="Iron-enterobactin ABC transporter ATP-binding protein"/>
    <property type="match status" value="1"/>
</dbReference>
<evidence type="ECO:0000256" key="2">
    <source>
        <dbReference type="ARBA" id="ARBA00022448"/>
    </source>
</evidence>
<dbReference type="PANTHER" id="PTHR42771:SF2">
    <property type="entry name" value="IRON(3+)-HYDROXAMATE IMPORT ATP-BINDING PROTEIN FHUC"/>
    <property type="match status" value="1"/>
</dbReference>
<keyword evidence="3" id="KW-1003">Cell membrane</keyword>
<dbReference type="Proteomes" id="UP000515708">
    <property type="component" value="Chromosome"/>
</dbReference>
<accession>A0A7D8AJD1</accession>
<keyword evidence="2" id="KW-0813">Transport</keyword>
<comment type="subcellular location">
    <subcellularLocation>
        <location evidence="1">Cell membrane</location>
        <topology evidence="1">Peripheral membrane protein</topology>
    </subcellularLocation>
</comment>
<evidence type="ECO:0000313" key="11">
    <source>
        <dbReference type="EMBL" id="QMU95887.1"/>
    </source>
</evidence>
<evidence type="ECO:0000256" key="4">
    <source>
        <dbReference type="ARBA" id="ARBA00022496"/>
    </source>
</evidence>
<evidence type="ECO:0000256" key="9">
    <source>
        <dbReference type="ARBA" id="ARBA00023136"/>
    </source>
</evidence>
<dbReference type="InterPro" id="IPR027417">
    <property type="entry name" value="P-loop_NTPase"/>
</dbReference>
<dbReference type="InterPro" id="IPR017871">
    <property type="entry name" value="ABC_transporter-like_CS"/>
</dbReference>
<keyword evidence="6 11" id="KW-0067">ATP-binding</keyword>
<dbReference type="InterPro" id="IPR051535">
    <property type="entry name" value="Siderophore_ABC-ATPase"/>
</dbReference>